<sequence>MSKPMTEKLPAKQLMSCGDVTCEVLVNPIPRPESDPIRITLKPKLPRVTFLDHKKPNSLAILQFAQQILRQRGIEVREEILQKNDAGTPMPAALLASLSQEPGLVLCGVSD</sequence>
<name>A0A6S6XYQ9_9PROT</name>
<dbReference type="OrthoDB" id="9180579at2"/>
<reference evidence="1 2" key="1">
    <citation type="submission" date="2020-03" db="EMBL/GenBank/DDBJ databases">
        <authorList>
            <consortium name="Genoscope - CEA"/>
            <person name="William W."/>
        </authorList>
    </citation>
    <scope>NUCLEOTIDE SEQUENCE [LARGE SCALE GENOMIC DNA]</scope>
    <source>
        <strain evidence="2">DSM 16959</strain>
    </source>
</reference>
<protein>
    <submittedName>
        <fullName evidence="1">Uncharacterized protein</fullName>
    </submittedName>
</protein>
<evidence type="ECO:0000313" key="1">
    <source>
        <dbReference type="EMBL" id="CAB1370063.1"/>
    </source>
</evidence>
<gene>
    <name evidence="1" type="ORF">DENOEST_2904</name>
</gene>
<dbReference type="Proteomes" id="UP000515733">
    <property type="component" value="Chromosome"/>
</dbReference>
<dbReference type="AlphaFoldDB" id="A0A6S6XYQ9"/>
<accession>A0A6S6XYQ9</accession>
<dbReference type="EMBL" id="LR778301">
    <property type="protein sequence ID" value="CAB1370063.1"/>
    <property type="molecule type" value="Genomic_DNA"/>
</dbReference>
<keyword evidence="2" id="KW-1185">Reference proteome</keyword>
<organism evidence="1 2">
    <name type="scientific">Denitratisoma oestradiolicum</name>
    <dbReference type="NCBI Taxonomy" id="311182"/>
    <lineage>
        <taxon>Bacteria</taxon>
        <taxon>Pseudomonadati</taxon>
        <taxon>Pseudomonadota</taxon>
        <taxon>Betaproteobacteria</taxon>
        <taxon>Nitrosomonadales</taxon>
        <taxon>Sterolibacteriaceae</taxon>
        <taxon>Denitratisoma</taxon>
    </lineage>
</organism>
<dbReference type="KEGG" id="doe:DENOEST_2904"/>
<proteinExistence type="predicted"/>
<evidence type="ECO:0000313" key="2">
    <source>
        <dbReference type="Proteomes" id="UP000515733"/>
    </source>
</evidence>